<proteinExistence type="predicted"/>
<dbReference type="InterPro" id="IPR029526">
    <property type="entry name" value="PGBD"/>
</dbReference>
<evidence type="ECO:0000313" key="4">
    <source>
        <dbReference type="Proteomes" id="UP001152888"/>
    </source>
</evidence>
<feature type="region of interest" description="Disordered" evidence="1">
    <location>
        <begin position="1"/>
        <end position="57"/>
    </location>
</feature>
<protein>
    <recommendedName>
        <fullName evidence="2">PiggyBac transposable element-derived protein domain-containing protein</fullName>
    </recommendedName>
</protein>
<gene>
    <name evidence="3" type="ORF">ACAOBT_LOCUS27373</name>
</gene>
<comment type="caution">
    <text evidence="3">The sequence shown here is derived from an EMBL/GenBank/DDBJ whole genome shotgun (WGS) entry which is preliminary data.</text>
</comment>
<keyword evidence="4" id="KW-1185">Reference proteome</keyword>
<dbReference type="Pfam" id="PF13843">
    <property type="entry name" value="DDE_Tnp_1_7"/>
    <property type="match status" value="1"/>
</dbReference>
<dbReference type="EMBL" id="CAKOFQ010007539">
    <property type="protein sequence ID" value="CAH2003354.1"/>
    <property type="molecule type" value="Genomic_DNA"/>
</dbReference>
<dbReference type="PANTHER" id="PTHR46599:SF3">
    <property type="entry name" value="PIGGYBAC TRANSPOSABLE ELEMENT-DERIVED PROTEIN 4"/>
    <property type="match status" value="1"/>
</dbReference>
<name>A0A9P0LVC3_ACAOB</name>
<dbReference type="Proteomes" id="UP001152888">
    <property type="component" value="Unassembled WGS sequence"/>
</dbReference>
<evidence type="ECO:0000313" key="3">
    <source>
        <dbReference type="EMBL" id="CAH2003354.1"/>
    </source>
</evidence>
<accession>A0A9P0LVC3</accession>
<evidence type="ECO:0000256" key="1">
    <source>
        <dbReference type="SAM" id="MobiDB-lite"/>
    </source>
</evidence>
<dbReference type="OrthoDB" id="6737228at2759"/>
<sequence>MMSGRKVYTDDELVAILEGNDDDGRSSGSSLEDSSEDDDEDYEALEGEVQTNGNEDDDVLEAGVQEAQGERSWSEPSCDLFNFDCNKTNAVSQHCLMLLEHTEKTPLDFYNLFLDDEIMDLIVSNTNLYATQELCKLIAREEITTGSRYNAWTDTNREEMKIFIAFLLWMGLDRKPEIRDYWKKHILYKNDVSCYISRNRFELLLGFIHFADNEMASPDNRLYKIEHLLRLLNNKFSIMFEPGEKITIDESMIPFRGRVKFRQYIPSKRHKYGLKVYKVCLLGGYTWHAKVYTGKASSGNLTVTTRTTMELMEPLLDQGRTLFTDSFYTSVELAEELLKRKTHLLGTLRVNRKHNPHGVTKAKLRRGDMKYLQHSEKKIIIGKWKDKRDVLFLTTKQVPHLVEIESRGGRRMQKPSTIVDYNSAKGYIDLSDQMAGYCSPLRKGLKWHRKLAFDLLTNTAVVNSHRLYTLVVRKKITIVRFREEIVTAILENLRTLDEQALLTPQQLHHKHRLTENRPKRGRCVVCYDKFQKQFDSKKATTLSKQVKTSCVSCTHKFMCIDCFFLTHNCVPSKR</sequence>
<feature type="domain" description="PiggyBac transposable element-derived protein" evidence="2">
    <location>
        <begin position="105"/>
        <end position="465"/>
    </location>
</feature>
<organism evidence="3 4">
    <name type="scientific">Acanthoscelides obtectus</name>
    <name type="common">Bean weevil</name>
    <name type="synonym">Bruchus obtectus</name>
    <dbReference type="NCBI Taxonomy" id="200917"/>
    <lineage>
        <taxon>Eukaryota</taxon>
        <taxon>Metazoa</taxon>
        <taxon>Ecdysozoa</taxon>
        <taxon>Arthropoda</taxon>
        <taxon>Hexapoda</taxon>
        <taxon>Insecta</taxon>
        <taxon>Pterygota</taxon>
        <taxon>Neoptera</taxon>
        <taxon>Endopterygota</taxon>
        <taxon>Coleoptera</taxon>
        <taxon>Polyphaga</taxon>
        <taxon>Cucujiformia</taxon>
        <taxon>Chrysomeloidea</taxon>
        <taxon>Chrysomelidae</taxon>
        <taxon>Bruchinae</taxon>
        <taxon>Bruchini</taxon>
        <taxon>Acanthoscelides</taxon>
    </lineage>
</organism>
<dbReference type="AlphaFoldDB" id="A0A9P0LVC3"/>
<reference evidence="3" key="1">
    <citation type="submission" date="2022-03" db="EMBL/GenBank/DDBJ databases">
        <authorList>
            <person name="Sayadi A."/>
        </authorList>
    </citation>
    <scope>NUCLEOTIDE SEQUENCE</scope>
</reference>
<dbReference type="PANTHER" id="PTHR46599">
    <property type="entry name" value="PIGGYBAC TRANSPOSABLE ELEMENT-DERIVED PROTEIN 4"/>
    <property type="match status" value="1"/>
</dbReference>
<feature type="compositionally biased region" description="Acidic residues" evidence="1">
    <location>
        <begin position="33"/>
        <end position="46"/>
    </location>
</feature>
<evidence type="ECO:0000259" key="2">
    <source>
        <dbReference type="Pfam" id="PF13843"/>
    </source>
</evidence>